<dbReference type="PANTHER" id="PTHR43652:SF2">
    <property type="entry name" value="BASIC AMINO ACID ANTIPORTER YFCC-RELATED"/>
    <property type="match status" value="1"/>
</dbReference>
<evidence type="ECO:0000256" key="2">
    <source>
        <dbReference type="ARBA" id="ARBA00022475"/>
    </source>
</evidence>
<evidence type="ECO:0000256" key="4">
    <source>
        <dbReference type="ARBA" id="ARBA00022989"/>
    </source>
</evidence>
<feature type="transmembrane region" description="Helical" evidence="6">
    <location>
        <begin position="461"/>
        <end position="481"/>
    </location>
</feature>
<keyword evidence="3 6" id="KW-0812">Transmembrane</keyword>
<dbReference type="GO" id="GO:0005886">
    <property type="term" value="C:plasma membrane"/>
    <property type="evidence" value="ECO:0007669"/>
    <property type="project" value="UniProtKB-SubCell"/>
</dbReference>
<feature type="transmembrane region" description="Helical" evidence="6">
    <location>
        <begin position="87"/>
        <end position="105"/>
    </location>
</feature>
<feature type="transmembrane region" description="Helical" evidence="6">
    <location>
        <begin position="270"/>
        <end position="291"/>
    </location>
</feature>
<feature type="transmembrane region" description="Helical" evidence="6">
    <location>
        <begin position="398"/>
        <end position="420"/>
    </location>
</feature>
<reference evidence="7 8" key="1">
    <citation type="submission" date="2015-07" db="EMBL/GenBank/DDBJ databases">
        <title>Genome sequence of Leptolinea tardivitalis DSM 16556.</title>
        <authorList>
            <person name="Hemp J."/>
            <person name="Ward L.M."/>
            <person name="Pace L.A."/>
            <person name="Fischer W.W."/>
        </authorList>
    </citation>
    <scope>NUCLEOTIDE SEQUENCE [LARGE SCALE GENOMIC DNA]</scope>
    <source>
        <strain evidence="7 8">YMTK-2</strain>
    </source>
</reference>
<dbReference type="STRING" id="229920.ADM99_04075"/>
<accession>A0A0P6WT23</accession>
<dbReference type="InterPro" id="IPR018385">
    <property type="entry name" value="C4_dicarb_anaerob_car-like"/>
</dbReference>
<dbReference type="RefSeq" id="WP_062421811.1">
    <property type="nucleotide sequence ID" value="NZ_BBYA01000009.1"/>
</dbReference>
<comment type="caution">
    <text evidence="7">The sequence shown here is derived from an EMBL/GenBank/DDBJ whole genome shotgun (WGS) entry which is preliminary data.</text>
</comment>
<feature type="transmembrane region" description="Helical" evidence="6">
    <location>
        <begin position="331"/>
        <end position="351"/>
    </location>
</feature>
<dbReference type="OrthoDB" id="255482at2"/>
<evidence type="ECO:0000256" key="3">
    <source>
        <dbReference type="ARBA" id="ARBA00022692"/>
    </source>
</evidence>
<feature type="transmembrane region" description="Helical" evidence="6">
    <location>
        <begin position="297"/>
        <end position="319"/>
    </location>
</feature>
<organism evidence="7 8">
    <name type="scientific">Leptolinea tardivitalis</name>
    <dbReference type="NCBI Taxonomy" id="229920"/>
    <lineage>
        <taxon>Bacteria</taxon>
        <taxon>Bacillati</taxon>
        <taxon>Chloroflexota</taxon>
        <taxon>Anaerolineae</taxon>
        <taxon>Anaerolineales</taxon>
        <taxon>Anaerolineaceae</taxon>
        <taxon>Leptolinea</taxon>
    </lineage>
</organism>
<feature type="transmembrane region" description="Helical" evidence="6">
    <location>
        <begin position="371"/>
        <end position="391"/>
    </location>
</feature>
<dbReference type="EMBL" id="LGCK01000006">
    <property type="protein sequence ID" value="KPL73389.1"/>
    <property type="molecule type" value="Genomic_DNA"/>
</dbReference>
<keyword evidence="5 6" id="KW-0472">Membrane</keyword>
<evidence type="ECO:0000256" key="1">
    <source>
        <dbReference type="ARBA" id="ARBA00004651"/>
    </source>
</evidence>
<feature type="transmembrane region" description="Helical" evidence="6">
    <location>
        <begin position="14"/>
        <end position="36"/>
    </location>
</feature>
<keyword evidence="8" id="KW-1185">Reference proteome</keyword>
<gene>
    <name evidence="7" type="ORF">ADM99_04075</name>
</gene>
<evidence type="ECO:0000256" key="6">
    <source>
        <dbReference type="SAM" id="Phobius"/>
    </source>
</evidence>
<evidence type="ECO:0000313" key="8">
    <source>
        <dbReference type="Proteomes" id="UP000050430"/>
    </source>
</evidence>
<protein>
    <recommendedName>
        <fullName evidence="9">C4-dicarboxylate ABC transporter</fullName>
    </recommendedName>
</protein>
<feature type="transmembrane region" description="Helical" evidence="6">
    <location>
        <begin position="432"/>
        <end position="449"/>
    </location>
</feature>
<name>A0A0P6WT23_9CHLR</name>
<dbReference type="InterPro" id="IPR051679">
    <property type="entry name" value="DASS-Related_Transporters"/>
</dbReference>
<evidence type="ECO:0000256" key="5">
    <source>
        <dbReference type="ARBA" id="ARBA00023136"/>
    </source>
</evidence>
<evidence type="ECO:0008006" key="9">
    <source>
        <dbReference type="Google" id="ProtNLM"/>
    </source>
</evidence>
<evidence type="ECO:0000313" key="7">
    <source>
        <dbReference type="EMBL" id="KPL73389.1"/>
    </source>
</evidence>
<keyword evidence="2" id="KW-1003">Cell membrane</keyword>
<keyword evidence="4 6" id="KW-1133">Transmembrane helix</keyword>
<feature type="transmembrane region" description="Helical" evidence="6">
    <location>
        <begin position="175"/>
        <end position="195"/>
    </location>
</feature>
<feature type="transmembrane region" description="Helical" evidence="6">
    <location>
        <begin position="207"/>
        <end position="225"/>
    </location>
</feature>
<sequence>MAEQKSGAQISTRAFLQAVAIIFLLMMVSGILTLVIPAGQYDRIKVDGREVIDPASFQYVAKPDFPIWRWFTSPFEVLATPDGLTKVVPIIVFILLVGTAFGIMDRSGILQAVIARIVKTFGGRKYTLLLVVTFVFMALGSFFWIFEEVIPLVPLILGLAYYLGWDSLTGLGMSILATNVGFSTAVFNPFTIGIAQQLSGLPLYSGAGPRVILFVVVYGILAVFISRYARKVEKKPETSLVFEEDKAEKIKFGSYNVDDTMSTNPKMKNAAIFLGVFFALILVVLIAIPFVEILRDIALPLTGLLFVIGGIGAGLISGAGKSAWKAAWDGFVGIVPAVPLLMMAASVKHIISSGGILDTVLHWANNGLQGTSPFTAALMIYGLTLVLELFITSGSAKAFLLIPIIMPLADLVGVNRQIAVSAYTFGDGFSNMVYPTNAALLITLSLTVIPFPKWLRWVLNLWVWVILATVAFLGIAVLTHYGPF</sequence>
<feature type="transmembrane region" description="Helical" evidence="6">
    <location>
        <begin position="152"/>
        <end position="168"/>
    </location>
</feature>
<dbReference type="PANTHER" id="PTHR43652">
    <property type="entry name" value="BASIC AMINO ACID ANTIPORTER YFCC-RELATED"/>
    <property type="match status" value="1"/>
</dbReference>
<dbReference type="Pfam" id="PF03606">
    <property type="entry name" value="DcuC"/>
    <property type="match status" value="1"/>
</dbReference>
<dbReference type="AlphaFoldDB" id="A0A0P6WT23"/>
<proteinExistence type="predicted"/>
<feature type="transmembrane region" description="Helical" evidence="6">
    <location>
        <begin position="126"/>
        <end position="146"/>
    </location>
</feature>
<comment type="subcellular location">
    <subcellularLocation>
        <location evidence="1">Cell membrane</location>
        <topology evidence="1">Multi-pass membrane protein</topology>
    </subcellularLocation>
</comment>
<dbReference type="Proteomes" id="UP000050430">
    <property type="component" value="Unassembled WGS sequence"/>
</dbReference>